<dbReference type="PANTHER" id="PTHR45835">
    <property type="entry name" value="YALI0A06105P"/>
    <property type="match status" value="1"/>
</dbReference>
<reference evidence="2 3" key="1">
    <citation type="submission" date="2022-01" db="EMBL/GenBank/DDBJ databases">
        <authorList>
            <person name="Xiong W."/>
            <person name="Schranz E."/>
        </authorList>
    </citation>
    <scope>NUCLEOTIDE SEQUENCE [LARGE SCALE GENOMIC DNA]</scope>
</reference>
<feature type="domain" description="Integrase catalytic" evidence="1">
    <location>
        <begin position="59"/>
        <end position="134"/>
    </location>
</feature>
<dbReference type="EMBL" id="CAKMRJ010004445">
    <property type="protein sequence ID" value="CAH1438310.1"/>
    <property type="molecule type" value="Genomic_DNA"/>
</dbReference>
<dbReference type="Gene3D" id="3.30.420.10">
    <property type="entry name" value="Ribonuclease H-like superfamily/Ribonuclease H"/>
    <property type="match status" value="1"/>
</dbReference>
<dbReference type="InterPro" id="IPR012337">
    <property type="entry name" value="RNaseH-like_sf"/>
</dbReference>
<name>A0AAU9NKE1_9ASTR</name>
<dbReference type="AlphaFoldDB" id="A0AAU9NKE1"/>
<dbReference type="PROSITE" id="PS50994">
    <property type="entry name" value="INTEGRASE"/>
    <property type="match status" value="1"/>
</dbReference>
<sequence length="302" mass="35678">MEIPMWKWEQITMYFITKLLRTAKGYDAIWVIIDRLTKSAHFLAIRESSSAEKLADHTFHEELGTRLHFSTAYHPQKDGQSKRTIQTLENMLRACVIDFGGSWDSYLTLAEFSYNNSFHSSIGAPPFELLYGRRCRTPSRQKSYADWRRSELEFQVGDMVLLKVSPWKGVIRFRKRGKLVPQYIRPFRIIVRVGKVAYRLDFPEELRQIHSTFHVSQLQKCILDEDAVVSLDDIQVDERPNYVEHPVAILERKIKVMRNKEIPLVKVQWQHRIGFEWTLKPEAEMREHYPDLFATTDFNEEV</sequence>
<dbReference type="SUPFAM" id="SSF53098">
    <property type="entry name" value="Ribonuclease H-like"/>
    <property type="match status" value="1"/>
</dbReference>
<evidence type="ECO:0000259" key="1">
    <source>
        <dbReference type="PROSITE" id="PS50994"/>
    </source>
</evidence>
<proteinExistence type="predicted"/>
<dbReference type="InterPro" id="IPR036397">
    <property type="entry name" value="RNaseH_sf"/>
</dbReference>
<dbReference type="InterPro" id="IPR001584">
    <property type="entry name" value="Integrase_cat-core"/>
</dbReference>
<evidence type="ECO:0000313" key="2">
    <source>
        <dbReference type="EMBL" id="CAH1438310.1"/>
    </source>
</evidence>
<keyword evidence="3" id="KW-1185">Reference proteome</keyword>
<gene>
    <name evidence="2" type="ORF">LVIROSA_LOCUS24577</name>
</gene>
<dbReference type="GO" id="GO:0015074">
    <property type="term" value="P:DNA integration"/>
    <property type="evidence" value="ECO:0007669"/>
    <property type="project" value="InterPro"/>
</dbReference>
<dbReference type="InterPro" id="IPR056924">
    <property type="entry name" value="SH3_Tf2-1"/>
</dbReference>
<dbReference type="Proteomes" id="UP001157418">
    <property type="component" value="Unassembled WGS sequence"/>
</dbReference>
<dbReference type="GO" id="GO:0003676">
    <property type="term" value="F:nucleic acid binding"/>
    <property type="evidence" value="ECO:0007669"/>
    <property type="project" value="InterPro"/>
</dbReference>
<evidence type="ECO:0000313" key="3">
    <source>
        <dbReference type="Proteomes" id="UP001157418"/>
    </source>
</evidence>
<organism evidence="2 3">
    <name type="scientific">Lactuca virosa</name>
    <dbReference type="NCBI Taxonomy" id="75947"/>
    <lineage>
        <taxon>Eukaryota</taxon>
        <taxon>Viridiplantae</taxon>
        <taxon>Streptophyta</taxon>
        <taxon>Embryophyta</taxon>
        <taxon>Tracheophyta</taxon>
        <taxon>Spermatophyta</taxon>
        <taxon>Magnoliopsida</taxon>
        <taxon>eudicotyledons</taxon>
        <taxon>Gunneridae</taxon>
        <taxon>Pentapetalae</taxon>
        <taxon>asterids</taxon>
        <taxon>campanulids</taxon>
        <taxon>Asterales</taxon>
        <taxon>Asteraceae</taxon>
        <taxon>Cichorioideae</taxon>
        <taxon>Cichorieae</taxon>
        <taxon>Lactucinae</taxon>
        <taxon>Lactuca</taxon>
    </lineage>
</organism>
<dbReference type="Pfam" id="PF24626">
    <property type="entry name" value="SH3_Tf2-1"/>
    <property type="match status" value="1"/>
</dbReference>
<protein>
    <recommendedName>
        <fullName evidence="1">Integrase catalytic domain-containing protein</fullName>
    </recommendedName>
</protein>
<accession>A0AAU9NKE1</accession>
<dbReference type="PANTHER" id="PTHR45835:SF101">
    <property type="entry name" value="NUCLEOTIDYLTRANSFERASE, RIBONUCLEASE H"/>
    <property type="match status" value="1"/>
</dbReference>
<comment type="caution">
    <text evidence="2">The sequence shown here is derived from an EMBL/GenBank/DDBJ whole genome shotgun (WGS) entry which is preliminary data.</text>
</comment>